<name>A0ABW0MAR2_9BURK</name>
<dbReference type="InterPro" id="IPR012670">
    <property type="entry name" value="T3SS_YscI/HrpB"/>
</dbReference>
<evidence type="ECO:0000313" key="3">
    <source>
        <dbReference type="Proteomes" id="UP001596045"/>
    </source>
</evidence>
<dbReference type="Proteomes" id="UP001596045">
    <property type="component" value="Unassembled WGS sequence"/>
</dbReference>
<accession>A0ABW0MAR2</accession>
<reference evidence="3" key="1">
    <citation type="journal article" date="2019" name="Int. J. Syst. Evol. Microbiol.">
        <title>The Global Catalogue of Microorganisms (GCM) 10K type strain sequencing project: providing services to taxonomists for standard genome sequencing and annotation.</title>
        <authorList>
            <consortium name="The Broad Institute Genomics Platform"/>
            <consortium name="The Broad Institute Genome Sequencing Center for Infectious Disease"/>
            <person name="Wu L."/>
            <person name="Ma J."/>
        </authorList>
    </citation>
    <scope>NUCLEOTIDE SEQUENCE [LARGE SCALE GENOMIC DNA]</scope>
    <source>
        <strain evidence="3">JCM 17066</strain>
    </source>
</reference>
<proteinExistence type="predicted"/>
<dbReference type="Pfam" id="PF17001">
    <property type="entry name" value="T3SS_basalb_I"/>
    <property type="match status" value="1"/>
</dbReference>
<gene>
    <name evidence="2" type="ORF">ACFPM8_08695</name>
</gene>
<evidence type="ECO:0000256" key="1">
    <source>
        <dbReference type="SAM" id="MobiDB-lite"/>
    </source>
</evidence>
<organism evidence="2 3">
    <name type="scientific">Paraherbaspirillum soli</name>
    <dbReference type="NCBI Taxonomy" id="631222"/>
    <lineage>
        <taxon>Bacteria</taxon>
        <taxon>Pseudomonadati</taxon>
        <taxon>Pseudomonadota</taxon>
        <taxon>Betaproteobacteria</taxon>
        <taxon>Burkholderiales</taxon>
        <taxon>Oxalobacteraceae</taxon>
        <taxon>Paraherbaspirillum</taxon>
    </lineage>
</organism>
<sequence>MQLPVTSPVTSVKPAGQNGQLQIERPSFDRADAEQFRTALEQHGAAAPGPTAAPKVQHGNRVSLGDKIMTHATDLAGDVKQNQVHVSKMLEQATRTGDSASLMKAMLALNDYQMRVQFVSKTVSKATSSLDSLTKLQ</sequence>
<protein>
    <submittedName>
        <fullName evidence="2">EscI/YscI/HrpB family type III secretion system inner rod protein</fullName>
    </submittedName>
</protein>
<feature type="region of interest" description="Disordered" evidence="1">
    <location>
        <begin position="1"/>
        <end position="20"/>
    </location>
</feature>
<comment type="caution">
    <text evidence="2">The sequence shown here is derived from an EMBL/GenBank/DDBJ whole genome shotgun (WGS) entry which is preliminary data.</text>
</comment>
<keyword evidence="3" id="KW-1185">Reference proteome</keyword>
<evidence type="ECO:0000313" key="2">
    <source>
        <dbReference type="EMBL" id="MFC5474037.1"/>
    </source>
</evidence>
<dbReference type="EMBL" id="JBHSMT010000013">
    <property type="protein sequence ID" value="MFC5474037.1"/>
    <property type="molecule type" value="Genomic_DNA"/>
</dbReference>
<feature type="compositionally biased region" description="Polar residues" evidence="1">
    <location>
        <begin position="1"/>
        <end position="10"/>
    </location>
</feature>
<dbReference type="RefSeq" id="WP_378997094.1">
    <property type="nucleotide sequence ID" value="NZ_JBHSMT010000013.1"/>
</dbReference>